<evidence type="ECO:0000313" key="2">
    <source>
        <dbReference type="Proteomes" id="UP000054248"/>
    </source>
</evidence>
<dbReference type="PANTHER" id="PTHR28141">
    <property type="entry name" value="2',3'-CYCLIC-NUCLEOTIDE 3'-PHOSPHODIESTERASE"/>
    <property type="match status" value="1"/>
</dbReference>
<gene>
    <name evidence="1" type="ORF">M407DRAFT_170429</name>
</gene>
<sequence>WLVPPPRASQALGAVIASIASRYKSPKFQPHITLLSFPATPDIDSDALLPPQAQLPSAIPITFQQICTGKTYFQSVLIELEKREDSVLQALYNQVKTFNQKNRGNSIPPTIEGMPISTKPFYPHLSLYYGDPSMEVKEEIIEALAAEGAISISGPLTVGGVEGGFHVSEIWVVRTEGPVEEWEVLKKVKLEGMEHSPQEV</sequence>
<dbReference type="EMBL" id="KN823370">
    <property type="protein sequence ID" value="KIO17546.1"/>
    <property type="molecule type" value="Genomic_DNA"/>
</dbReference>
<feature type="non-terminal residue" evidence="1">
    <location>
        <position position="1"/>
    </location>
</feature>
<dbReference type="PANTHER" id="PTHR28141:SF1">
    <property type="entry name" value="2',3'-CYCLIC-NUCLEOTIDE 3'-PHOSPHODIESTERASE"/>
    <property type="match status" value="1"/>
</dbReference>
<dbReference type="InterPro" id="IPR009097">
    <property type="entry name" value="Cyclic_Pdiesterase"/>
</dbReference>
<dbReference type="InterPro" id="IPR012386">
    <property type="entry name" value="Cyclic-nucl_3Pdiesterase"/>
</dbReference>
<reference evidence="2" key="2">
    <citation type="submission" date="2015-01" db="EMBL/GenBank/DDBJ databases">
        <title>Evolutionary Origins and Diversification of the Mycorrhizal Mutualists.</title>
        <authorList>
            <consortium name="DOE Joint Genome Institute"/>
            <consortium name="Mycorrhizal Genomics Consortium"/>
            <person name="Kohler A."/>
            <person name="Kuo A."/>
            <person name="Nagy L.G."/>
            <person name="Floudas D."/>
            <person name="Copeland A."/>
            <person name="Barry K.W."/>
            <person name="Cichocki N."/>
            <person name="Veneault-Fourrey C."/>
            <person name="LaButti K."/>
            <person name="Lindquist E.A."/>
            <person name="Lipzen A."/>
            <person name="Lundell T."/>
            <person name="Morin E."/>
            <person name="Murat C."/>
            <person name="Riley R."/>
            <person name="Ohm R."/>
            <person name="Sun H."/>
            <person name="Tunlid A."/>
            <person name="Henrissat B."/>
            <person name="Grigoriev I.V."/>
            <person name="Hibbett D.S."/>
            <person name="Martin F."/>
        </authorList>
    </citation>
    <scope>NUCLEOTIDE SEQUENCE [LARGE SCALE GENOMIC DNA]</scope>
    <source>
        <strain evidence="2">MUT 4182</strain>
    </source>
</reference>
<organism evidence="1 2">
    <name type="scientific">Tulasnella calospora MUT 4182</name>
    <dbReference type="NCBI Taxonomy" id="1051891"/>
    <lineage>
        <taxon>Eukaryota</taxon>
        <taxon>Fungi</taxon>
        <taxon>Dikarya</taxon>
        <taxon>Basidiomycota</taxon>
        <taxon>Agaricomycotina</taxon>
        <taxon>Agaricomycetes</taxon>
        <taxon>Cantharellales</taxon>
        <taxon>Tulasnellaceae</taxon>
        <taxon>Tulasnella</taxon>
    </lineage>
</organism>
<dbReference type="Proteomes" id="UP000054248">
    <property type="component" value="Unassembled WGS sequence"/>
</dbReference>
<accession>A0A0C3Q3E5</accession>
<dbReference type="STRING" id="1051891.A0A0C3Q3E5"/>
<reference evidence="1 2" key="1">
    <citation type="submission" date="2014-04" db="EMBL/GenBank/DDBJ databases">
        <authorList>
            <consortium name="DOE Joint Genome Institute"/>
            <person name="Kuo A."/>
            <person name="Girlanda M."/>
            <person name="Perotto S."/>
            <person name="Kohler A."/>
            <person name="Nagy L.G."/>
            <person name="Floudas D."/>
            <person name="Copeland A."/>
            <person name="Barry K.W."/>
            <person name="Cichocki N."/>
            <person name="Veneault-Fourrey C."/>
            <person name="LaButti K."/>
            <person name="Lindquist E.A."/>
            <person name="Lipzen A."/>
            <person name="Lundell T."/>
            <person name="Morin E."/>
            <person name="Murat C."/>
            <person name="Sun H."/>
            <person name="Tunlid A."/>
            <person name="Henrissat B."/>
            <person name="Grigoriev I.V."/>
            <person name="Hibbett D.S."/>
            <person name="Martin F."/>
            <person name="Nordberg H.P."/>
            <person name="Cantor M.N."/>
            <person name="Hua S.X."/>
        </authorList>
    </citation>
    <scope>NUCLEOTIDE SEQUENCE [LARGE SCALE GENOMIC DNA]</scope>
    <source>
        <strain evidence="1 2">MUT 4182</strain>
    </source>
</reference>
<proteinExistence type="predicted"/>
<dbReference type="HOGENOM" id="CLU_081919_0_0_1"/>
<dbReference type="GO" id="GO:0004113">
    <property type="term" value="F:2',3'-cyclic-nucleotide 3'-phosphodiesterase activity"/>
    <property type="evidence" value="ECO:0007669"/>
    <property type="project" value="TreeGrafter"/>
</dbReference>
<dbReference type="SUPFAM" id="SSF55144">
    <property type="entry name" value="LigT-like"/>
    <property type="match status" value="1"/>
</dbReference>
<dbReference type="GO" id="GO:0009187">
    <property type="term" value="P:cyclic nucleotide metabolic process"/>
    <property type="evidence" value="ECO:0007669"/>
    <property type="project" value="TreeGrafter"/>
</dbReference>
<dbReference type="Pfam" id="PF07823">
    <property type="entry name" value="CPDase"/>
    <property type="match status" value="1"/>
</dbReference>
<name>A0A0C3Q3E5_9AGAM</name>
<protein>
    <recommendedName>
        <fullName evidence="3">2',3'-cyclic-nucleotide 3'-phosphodiesterase</fullName>
    </recommendedName>
</protein>
<dbReference type="Gene3D" id="3.90.1140.10">
    <property type="entry name" value="Cyclic phosphodiesterase"/>
    <property type="match status" value="1"/>
</dbReference>
<evidence type="ECO:0000313" key="1">
    <source>
        <dbReference type="EMBL" id="KIO17546.1"/>
    </source>
</evidence>
<dbReference type="AlphaFoldDB" id="A0A0C3Q3E5"/>
<evidence type="ECO:0008006" key="3">
    <source>
        <dbReference type="Google" id="ProtNLM"/>
    </source>
</evidence>
<keyword evidence="2" id="KW-1185">Reference proteome</keyword>
<dbReference type="OrthoDB" id="514292at2759"/>